<keyword evidence="1" id="KW-0479">Metal-binding</keyword>
<reference evidence="6" key="1">
    <citation type="journal article" date="2012" name="Proc. Natl. Acad. Sci. U.S.A.">
        <title>Antigenic diversity is generated by distinct evolutionary mechanisms in African trypanosome species.</title>
        <authorList>
            <person name="Jackson A.P."/>
            <person name="Berry A."/>
            <person name="Aslett M."/>
            <person name="Allison H.C."/>
            <person name="Burton P."/>
            <person name="Vavrova-Anderson J."/>
            <person name="Brown R."/>
            <person name="Browne H."/>
            <person name="Corton N."/>
            <person name="Hauser H."/>
            <person name="Gamble J."/>
            <person name="Gilderthorp R."/>
            <person name="Marcello L."/>
            <person name="McQuillan J."/>
            <person name="Otto T.D."/>
            <person name="Quail M.A."/>
            <person name="Sanders M.J."/>
            <person name="van Tonder A."/>
            <person name="Ginger M.L."/>
            <person name="Field M.C."/>
            <person name="Barry J.D."/>
            <person name="Hertz-Fowler C."/>
            <person name="Berriman M."/>
        </authorList>
    </citation>
    <scope>NUCLEOTIDE SEQUENCE</scope>
    <source>
        <strain evidence="6">IL3000</strain>
    </source>
</reference>
<dbReference type="Gene3D" id="3.30.160.60">
    <property type="entry name" value="Classic Zinc Finger"/>
    <property type="match status" value="1"/>
</dbReference>
<dbReference type="GO" id="GO:0008270">
    <property type="term" value="F:zinc ion binding"/>
    <property type="evidence" value="ECO:0007669"/>
    <property type="project" value="UniProtKB-KW"/>
</dbReference>
<dbReference type="PROSITE" id="PS50157">
    <property type="entry name" value="ZINC_FINGER_C2H2_2"/>
    <property type="match status" value="1"/>
</dbReference>
<accession>G0UIP6</accession>
<feature type="coiled-coil region" evidence="2">
    <location>
        <begin position="444"/>
        <end position="471"/>
    </location>
</feature>
<proteinExistence type="predicted"/>
<gene>
    <name evidence="6" type="ORF">TCIL3000_1_40</name>
</gene>
<dbReference type="Pfam" id="PF13894">
    <property type="entry name" value="zf-C2H2_4"/>
    <property type="match status" value="1"/>
</dbReference>
<organism evidence="6">
    <name type="scientific">Trypanosoma congolense (strain IL3000)</name>
    <dbReference type="NCBI Taxonomy" id="1068625"/>
    <lineage>
        <taxon>Eukaryota</taxon>
        <taxon>Discoba</taxon>
        <taxon>Euglenozoa</taxon>
        <taxon>Kinetoplastea</taxon>
        <taxon>Metakinetoplastina</taxon>
        <taxon>Trypanosomatida</taxon>
        <taxon>Trypanosomatidae</taxon>
        <taxon>Trypanosoma</taxon>
        <taxon>Nannomonas</taxon>
    </lineage>
</organism>
<feature type="transmembrane region" description="Helical" evidence="3">
    <location>
        <begin position="361"/>
        <end position="385"/>
    </location>
</feature>
<evidence type="ECO:0000256" key="2">
    <source>
        <dbReference type="SAM" id="Coils"/>
    </source>
</evidence>
<keyword evidence="3" id="KW-0812">Transmembrane</keyword>
<evidence type="ECO:0000259" key="5">
    <source>
        <dbReference type="PROSITE" id="PS50157"/>
    </source>
</evidence>
<name>G0UIP6_TRYCI</name>
<dbReference type="SMART" id="SM00355">
    <property type="entry name" value="ZnF_C2H2"/>
    <property type="match status" value="2"/>
</dbReference>
<dbReference type="EMBL" id="HE575314">
    <property type="protein sequence ID" value="CCC89246.1"/>
    <property type="molecule type" value="Genomic_DNA"/>
</dbReference>
<keyword evidence="4" id="KW-0732">Signal</keyword>
<dbReference type="PROSITE" id="PS00028">
    <property type="entry name" value="ZINC_FINGER_C2H2_1"/>
    <property type="match status" value="1"/>
</dbReference>
<keyword evidence="1" id="KW-0863">Zinc-finger</keyword>
<feature type="chain" id="PRO_5003410481" evidence="4">
    <location>
        <begin position="23"/>
        <end position="662"/>
    </location>
</feature>
<dbReference type="InterPro" id="IPR013087">
    <property type="entry name" value="Znf_C2H2_type"/>
</dbReference>
<evidence type="ECO:0000256" key="3">
    <source>
        <dbReference type="SAM" id="Phobius"/>
    </source>
</evidence>
<keyword evidence="3" id="KW-1133">Transmembrane helix</keyword>
<dbReference type="InterPro" id="IPR036236">
    <property type="entry name" value="Znf_C2H2_sf"/>
</dbReference>
<feature type="signal peptide" evidence="4">
    <location>
        <begin position="1"/>
        <end position="22"/>
    </location>
</feature>
<keyword evidence="1" id="KW-0862">Zinc</keyword>
<dbReference type="VEuPathDB" id="TriTrypDB:TcIL3000_1_40"/>
<evidence type="ECO:0000256" key="4">
    <source>
        <dbReference type="SAM" id="SignalP"/>
    </source>
</evidence>
<sequence>MGMRHLFRVCCLIVLVSWRTFGGGIDTCKLSDEAVGVLCTIERLLKVANVTASIYEKTYLQKHFDDVKLYKRALTQRKLELDVLIDVEEAKRWKKYTTEEVKKLNAFAHQIEVKNDEEYAKTERVMGKAREHQSSAMRAAEKALGEQWSTNECAVTHTLRDIIGCHVNGGRGGSTTRVNTGQVCAGKDYWKNLHDRTNRILIICNSVEGNKEYCSGVGETLKDVLGKWRDLKDRWKTYGSMTCAVNTEWENHVDDTAAHLVQLVGNLADVEKAAVKSLSYLELLLAVQRGVEHGNSVEKIMQETNIAAHLGALLPVEVSSQTSSERGSAGEVDMRVELTKQELQMIFQFYLNVEKERNKGMYIQFAVFVFTLLAIGAAVIIFIFYRLKYTTAGLADDQEKWSDETNEQANYWKKVADDWSVLADTKNEQVNYWRNQAYEWKEKAAMYKMRVDDQKKQADELKERLDEWKEWTNDLEKWIDELNNPSHDLGKDVQCWNNWEGDVKEVTDELKKRLERLKKLTEGTNNLKERSYGLQSPEDDVKHLADEFKKQLENLNKCTNAMEKEAEEPQTEKDADSMRLKCPYCDKAYASYGWLKRHVLEKHNEGPQLDDDAASVNLKCPYCDNTHASLGELVKHIRDNHRRKKQADEMMLSWNRLWEGAR</sequence>
<evidence type="ECO:0000256" key="1">
    <source>
        <dbReference type="PROSITE-ProRule" id="PRU00042"/>
    </source>
</evidence>
<dbReference type="SUPFAM" id="SSF57667">
    <property type="entry name" value="beta-beta-alpha zinc fingers"/>
    <property type="match status" value="1"/>
</dbReference>
<evidence type="ECO:0000313" key="6">
    <source>
        <dbReference type="EMBL" id="CCC89246.1"/>
    </source>
</evidence>
<dbReference type="AlphaFoldDB" id="G0UIP6"/>
<feature type="domain" description="C2H2-type" evidence="5">
    <location>
        <begin position="618"/>
        <end position="646"/>
    </location>
</feature>
<keyword evidence="2" id="KW-0175">Coiled coil</keyword>
<protein>
    <submittedName>
        <fullName evidence="6">Uncharacterized protein TCIL3000_1_40</fullName>
    </submittedName>
</protein>
<keyword evidence="3" id="KW-0472">Membrane</keyword>